<accession>A0ABQ8LDK9</accession>
<comment type="caution">
    <text evidence="2">The sequence shown here is derived from an EMBL/GenBank/DDBJ whole genome shotgun (WGS) entry which is preliminary data.</text>
</comment>
<dbReference type="Proteomes" id="UP000830375">
    <property type="component" value="Unassembled WGS sequence"/>
</dbReference>
<dbReference type="EMBL" id="JACTAM010000024">
    <property type="protein sequence ID" value="KAI2648800.1"/>
    <property type="molecule type" value="Genomic_DNA"/>
</dbReference>
<dbReference type="SUPFAM" id="SSF50494">
    <property type="entry name" value="Trypsin-like serine proteases"/>
    <property type="match status" value="3"/>
</dbReference>
<sequence>MAAAETTGPSSNSVNHDEETLNCSIMNEGFTVPCMSPPEVEACIKMFKSQPGPMLFKDGKIFRPSEVTNWSEFWLTREPVCLIKLKQGNKIKSCYGAYLGNDYILTACHTFEYARRYDAYVFFPTTDFVLIYEAKLPKKRHMFHGKDQCLVKLLGPTDVLGKGLLDRICEPSENEKLYFYKFNSQGNLQRHTCEGITHSSAMNKKSQINEFLMSMAGQPGESGNPVFSLRSRKCVGIYTGTTKSMEGCASKVDYKQLLKHTKKKSFLSMLKNKFVPFLKTRLFCVPASNNQTSDIRNWGDEDADKTENHAASTYPLQVFHLSVTGWISGFLDWTTSAKPDKTVFVAVETTGPSSSSTTQEDDVSLSCSMRNKGFTVPCMSSSDVEACIKMFESHPGPLVFRNGKIIRQSEITNWNEFQLTREPVCLIKLKRENKIKSCYGVYLGNDYTLTACHTFEYARLYDAYVFFPTTDFVLIYEAELPKEQHMFHDKDQCLIKLLGETNVLGKGLLDCICEPSKNEDLYFYTFDSQGNLQMHTCKDITHFSAMNEKRQKNEFLMSTAGQPGESGNPVFSLRSKKCVGIYRGVTMSKKECASKIDYKQLIEYTAPLKANPSCLNMFYSILLHFFAVRPQAIKPLPMIQNKVMIVSVAVLLSTRTHSNSDKHCFFTPGQSLDKMAAANTTGPAPNSTSQRDNASLNCSIRNEGFTVPCMRSSDVDACIKMFKSHPGPLLFRNGETVGQSVITNWNEFRLTGEPKKTIKSCYGVYLGNDHILTACHTFEYARLYDAYVFFPTTDFVLIYEAELPKEQHMFHNRDQCLVKLLGQTDVLGKGLLDRICAPSKNEDLYFYTFDSEGNLQMHTCKDITHSSAMNKKRQENELLMFTAGHPGESGNPVFSLRSKKCVGIYTGTTKSKKGCASKIDYKQLLEHTTSLKANPSFLSMLHSILSILKTGFFCFPALNNQTTDNNSD</sequence>
<organism evidence="2 3">
    <name type="scientific">Labeo rohita</name>
    <name type="common">Indian major carp</name>
    <name type="synonym">Cyprinus rohita</name>
    <dbReference type="NCBI Taxonomy" id="84645"/>
    <lineage>
        <taxon>Eukaryota</taxon>
        <taxon>Metazoa</taxon>
        <taxon>Chordata</taxon>
        <taxon>Craniata</taxon>
        <taxon>Vertebrata</taxon>
        <taxon>Euteleostomi</taxon>
        <taxon>Actinopterygii</taxon>
        <taxon>Neopterygii</taxon>
        <taxon>Teleostei</taxon>
        <taxon>Ostariophysi</taxon>
        <taxon>Cypriniformes</taxon>
        <taxon>Cyprinidae</taxon>
        <taxon>Labeoninae</taxon>
        <taxon>Labeonini</taxon>
        <taxon>Labeo</taxon>
    </lineage>
</organism>
<reference evidence="2 3" key="1">
    <citation type="submission" date="2022-01" db="EMBL/GenBank/DDBJ databases">
        <title>A high-quality chromosome-level genome assembly of rohu carp, Labeo rohita.</title>
        <authorList>
            <person name="Arick M.A. II"/>
            <person name="Hsu C.-Y."/>
            <person name="Magbanua Z."/>
            <person name="Pechanova O."/>
            <person name="Grover C."/>
            <person name="Miller E."/>
            <person name="Thrash A."/>
            <person name="Ezzel L."/>
            <person name="Alam S."/>
            <person name="Benzie J."/>
            <person name="Hamilton M."/>
            <person name="Karsi A."/>
            <person name="Lawrence M.L."/>
            <person name="Peterson D.G."/>
        </authorList>
    </citation>
    <scope>NUCLEOTIDE SEQUENCE [LARGE SCALE GENOMIC DNA]</scope>
    <source>
        <strain evidence="3">BAU-BD-2019</strain>
        <tissue evidence="2">Blood</tissue>
    </source>
</reference>
<feature type="domain" description="Peptidase C4" evidence="1">
    <location>
        <begin position="80"/>
        <end position="271"/>
    </location>
</feature>
<name>A0ABQ8LDK9_LABRO</name>
<evidence type="ECO:0000313" key="3">
    <source>
        <dbReference type="Proteomes" id="UP000830375"/>
    </source>
</evidence>
<dbReference type="Pfam" id="PF00863">
    <property type="entry name" value="Peptidase_C4"/>
    <property type="match status" value="1"/>
</dbReference>
<dbReference type="InterPro" id="IPR009003">
    <property type="entry name" value="Peptidase_S1_PA"/>
</dbReference>
<dbReference type="InterPro" id="IPR001730">
    <property type="entry name" value="Potyv_NIa-pro_dom"/>
</dbReference>
<evidence type="ECO:0000313" key="2">
    <source>
        <dbReference type="EMBL" id="KAI2648800.1"/>
    </source>
</evidence>
<gene>
    <name evidence="2" type="ORF">H4Q32_019939</name>
</gene>
<protein>
    <submittedName>
        <fullName evidence="2">Adenylosuccinate synthetase</fullName>
    </submittedName>
</protein>
<proteinExistence type="predicted"/>
<evidence type="ECO:0000259" key="1">
    <source>
        <dbReference type="Pfam" id="PF00863"/>
    </source>
</evidence>
<keyword evidence="3" id="KW-1185">Reference proteome</keyword>